<dbReference type="PANTHER" id="PTHR24567">
    <property type="entry name" value="CRP FAMILY TRANSCRIPTIONAL REGULATORY PROTEIN"/>
    <property type="match status" value="1"/>
</dbReference>
<dbReference type="InterPro" id="IPR014710">
    <property type="entry name" value="RmlC-like_jellyroll"/>
</dbReference>
<keyword evidence="1" id="KW-0805">Transcription regulation</keyword>
<dbReference type="InterPro" id="IPR036390">
    <property type="entry name" value="WH_DNA-bd_sf"/>
</dbReference>
<protein>
    <submittedName>
        <fullName evidence="6">Crp/Fnr family transcriptional regulator</fullName>
    </submittedName>
</protein>
<comment type="caution">
    <text evidence="6">The sequence shown here is derived from an EMBL/GenBank/DDBJ whole genome shotgun (WGS) entry which is preliminary data.</text>
</comment>
<dbReference type="SUPFAM" id="SSF51206">
    <property type="entry name" value="cAMP-binding domain-like"/>
    <property type="match status" value="1"/>
</dbReference>
<accession>A0A5B2WS88</accession>
<dbReference type="PANTHER" id="PTHR24567:SF74">
    <property type="entry name" value="HTH-TYPE TRANSCRIPTIONAL REGULATOR ARCR"/>
    <property type="match status" value="1"/>
</dbReference>
<dbReference type="Pfam" id="PF00027">
    <property type="entry name" value="cNMP_binding"/>
    <property type="match status" value="1"/>
</dbReference>
<keyword evidence="2" id="KW-0238">DNA-binding</keyword>
<dbReference type="Proteomes" id="UP000323454">
    <property type="component" value="Unassembled WGS sequence"/>
</dbReference>
<dbReference type="GO" id="GO:0003677">
    <property type="term" value="F:DNA binding"/>
    <property type="evidence" value="ECO:0007669"/>
    <property type="project" value="UniProtKB-KW"/>
</dbReference>
<evidence type="ECO:0000259" key="4">
    <source>
        <dbReference type="PROSITE" id="PS50042"/>
    </source>
</evidence>
<dbReference type="GO" id="GO:0003700">
    <property type="term" value="F:DNA-binding transcription factor activity"/>
    <property type="evidence" value="ECO:0007669"/>
    <property type="project" value="TreeGrafter"/>
</dbReference>
<dbReference type="RefSeq" id="WP_149853717.1">
    <property type="nucleotide sequence ID" value="NZ_VUOB01000065.1"/>
</dbReference>
<keyword evidence="3" id="KW-0804">Transcription</keyword>
<proteinExistence type="predicted"/>
<dbReference type="CDD" id="cd00038">
    <property type="entry name" value="CAP_ED"/>
    <property type="match status" value="1"/>
</dbReference>
<dbReference type="Gene3D" id="2.60.120.10">
    <property type="entry name" value="Jelly Rolls"/>
    <property type="match status" value="1"/>
</dbReference>
<dbReference type="PROSITE" id="PS50042">
    <property type="entry name" value="CNMP_BINDING_3"/>
    <property type="match status" value="1"/>
</dbReference>
<organism evidence="6 7">
    <name type="scientific">Solihabitans fulvus</name>
    <dbReference type="NCBI Taxonomy" id="1892852"/>
    <lineage>
        <taxon>Bacteria</taxon>
        <taxon>Bacillati</taxon>
        <taxon>Actinomycetota</taxon>
        <taxon>Actinomycetes</taxon>
        <taxon>Pseudonocardiales</taxon>
        <taxon>Pseudonocardiaceae</taxon>
        <taxon>Solihabitans</taxon>
    </lineage>
</organism>
<keyword evidence="7" id="KW-1185">Reference proteome</keyword>
<dbReference type="PROSITE" id="PS51063">
    <property type="entry name" value="HTH_CRP_2"/>
    <property type="match status" value="1"/>
</dbReference>
<evidence type="ECO:0000313" key="6">
    <source>
        <dbReference type="EMBL" id="KAA2253552.1"/>
    </source>
</evidence>
<dbReference type="InterPro" id="IPR012318">
    <property type="entry name" value="HTH_CRP"/>
</dbReference>
<dbReference type="Pfam" id="PF13545">
    <property type="entry name" value="HTH_Crp_2"/>
    <property type="match status" value="1"/>
</dbReference>
<dbReference type="AlphaFoldDB" id="A0A5B2WS88"/>
<evidence type="ECO:0000313" key="7">
    <source>
        <dbReference type="Proteomes" id="UP000323454"/>
    </source>
</evidence>
<dbReference type="InterPro" id="IPR000595">
    <property type="entry name" value="cNMP-bd_dom"/>
</dbReference>
<dbReference type="EMBL" id="VUOB01000065">
    <property type="protein sequence ID" value="KAA2253552.1"/>
    <property type="molecule type" value="Genomic_DNA"/>
</dbReference>
<reference evidence="6 7" key="2">
    <citation type="submission" date="2019-09" db="EMBL/GenBank/DDBJ databases">
        <authorList>
            <person name="Jin C."/>
        </authorList>
    </citation>
    <scope>NUCLEOTIDE SEQUENCE [LARGE SCALE GENOMIC DNA]</scope>
    <source>
        <strain evidence="6 7">AN110305</strain>
    </source>
</reference>
<dbReference type="Gene3D" id="1.10.10.10">
    <property type="entry name" value="Winged helix-like DNA-binding domain superfamily/Winged helix DNA-binding domain"/>
    <property type="match status" value="1"/>
</dbReference>
<dbReference type="GO" id="GO:0005829">
    <property type="term" value="C:cytosol"/>
    <property type="evidence" value="ECO:0007669"/>
    <property type="project" value="TreeGrafter"/>
</dbReference>
<evidence type="ECO:0000256" key="2">
    <source>
        <dbReference type="ARBA" id="ARBA00023125"/>
    </source>
</evidence>
<sequence length="250" mass="25653">MGAHVDSPDELTGVEASAAPVSGEADAWPAGSLLGRLSDSVRSALLMQGRVSSFPAGTTLVREGETSTHVLVLMTGMVKVTATTEGGHTTLLAIRVAGDIIGELAPIDSAPRSASVVAAVPTRAVIITGEAFLGFLAGHPVASLEMMRALSAKLRSATSARVAAGSYTVVARLAQVLRELSMSYGEKRDGLLGIGVPLSQADLAALVGASDAAIHKALRVLRECGAIDTGYRRIVVRDEVALNAMAEQTG</sequence>
<dbReference type="SUPFAM" id="SSF46785">
    <property type="entry name" value="Winged helix' DNA-binding domain"/>
    <property type="match status" value="1"/>
</dbReference>
<gene>
    <name evidence="6" type="ORF">F0L68_32605</name>
</gene>
<reference evidence="6 7" key="1">
    <citation type="submission" date="2019-09" db="EMBL/GenBank/DDBJ databases">
        <title>Goodfellowia gen. nov., a new genus of the Pseudonocardineae related to Actinoalloteichus, containing Goodfellowia coeruleoviolacea gen. nov., comb. nov. gen. nov., comb. nov.</title>
        <authorList>
            <person name="Labeda D."/>
        </authorList>
    </citation>
    <scope>NUCLEOTIDE SEQUENCE [LARGE SCALE GENOMIC DNA]</scope>
    <source>
        <strain evidence="6 7">AN110305</strain>
    </source>
</reference>
<dbReference type="InterPro" id="IPR050397">
    <property type="entry name" value="Env_Response_Regulators"/>
</dbReference>
<feature type="domain" description="Cyclic nucleotide-binding" evidence="4">
    <location>
        <begin position="33"/>
        <end position="136"/>
    </location>
</feature>
<evidence type="ECO:0000256" key="3">
    <source>
        <dbReference type="ARBA" id="ARBA00023163"/>
    </source>
</evidence>
<name>A0A5B2WS88_9PSEU</name>
<evidence type="ECO:0000256" key="1">
    <source>
        <dbReference type="ARBA" id="ARBA00023015"/>
    </source>
</evidence>
<dbReference type="InterPro" id="IPR018490">
    <property type="entry name" value="cNMP-bd_dom_sf"/>
</dbReference>
<dbReference type="OrthoDB" id="41390at2"/>
<feature type="domain" description="HTH crp-type" evidence="5">
    <location>
        <begin position="167"/>
        <end position="240"/>
    </location>
</feature>
<dbReference type="InterPro" id="IPR036388">
    <property type="entry name" value="WH-like_DNA-bd_sf"/>
</dbReference>
<evidence type="ECO:0000259" key="5">
    <source>
        <dbReference type="PROSITE" id="PS51063"/>
    </source>
</evidence>
<dbReference type="SMART" id="SM00100">
    <property type="entry name" value="cNMP"/>
    <property type="match status" value="1"/>
</dbReference>